<dbReference type="EMBL" id="JAGFBR010000005">
    <property type="protein sequence ID" value="KAH0467420.1"/>
    <property type="molecule type" value="Genomic_DNA"/>
</dbReference>
<evidence type="ECO:0008006" key="3">
    <source>
        <dbReference type="Google" id="ProtNLM"/>
    </source>
</evidence>
<dbReference type="PANTHER" id="PTHR31286:SF180">
    <property type="entry name" value="OS10G0362600 PROTEIN"/>
    <property type="match status" value="1"/>
</dbReference>
<accession>A0AAV7HJE5</accession>
<dbReference type="PANTHER" id="PTHR31286">
    <property type="entry name" value="GLYCINE-RICH CELL WALL STRUCTURAL PROTEIN 1.8-LIKE"/>
    <property type="match status" value="1"/>
</dbReference>
<keyword evidence="2" id="KW-1185">Reference proteome</keyword>
<gene>
    <name evidence="1" type="ORF">IEQ34_004658</name>
</gene>
<dbReference type="Proteomes" id="UP000775213">
    <property type="component" value="Unassembled WGS sequence"/>
</dbReference>
<name>A0AAV7HJE5_DENCH</name>
<comment type="caution">
    <text evidence="1">The sequence shown here is derived from an EMBL/GenBank/DDBJ whole genome shotgun (WGS) entry which is preliminary data.</text>
</comment>
<evidence type="ECO:0000313" key="1">
    <source>
        <dbReference type="EMBL" id="KAH0467420.1"/>
    </source>
</evidence>
<dbReference type="AlphaFoldDB" id="A0AAV7HJE5"/>
<proteinExistence type="predicted"/>
<evidence type="ECO:0000313" key="2">
    <source>
        <dbReference type="Proteomes" id="UP000775213"/>
    </source>
</evidence>
<reference evidence="1 2" key="1">
    <citation type="journal article" date="2021" name="Hortic Res">
        <title>Chromosome-scale assembly of the Dendrobium chrysotoxum genome enhances the understanding of orchid evolution.</title>
        <authorList>
            <person name="Zhang Y."/>
            <person name="Zhang G.Q."/>
            <person name="Zhang D."/>
            <person name="Liu X.D."/>
            <person name="Xu X.Y."/>
            <person name="Sun W.H."/>
            <person name="Yu X."/>
            <person name="Zhu X."/>
            <person name="Wang Z.W."/>
            <person name="Zhao X."/>
            <person name="Zhong W.Y."/>
            <person name="Chen H."/>
            <person name="Yin W.L."/>
            <person name="Huang T."/>
            <person name="Niu S.C."/>
            <person name="Liu Z.J."/>
        </authorList>
    </citation>
    <scope>NUCLEOTIDE SEQUENCE [LARGE SCALE GENOMIC DNA]</scope>
    <source>
        <strain evidence="1">Lindl</strain>
    </source>
</reference>
<protein>
    <recommendedName>
        <fullName evidence="3">DUF4283 domain-containing protein</fullName>
    </recommendedName>
</protein>
<dbReference type="InterPro" id="IPR040256">
    <property type="entry name" value="At4g02000-like"/>
</dbReference>
<sequence length="676" mass="72215">MKLTKWSPLLDIGMECPIFFLNLCPHLFSPHILHGLDSLFGWPLKVDNVICKGSRPSVVCVLVALDITKSFPNKILLDPEKLGYIQQVIMDEFPPFCALCKCIGHSNVDCRPHPSSAPINVGINSVKPSGNFVENTVVVNAIINVESLDHNAVPAPVNVNESTQENVVLNVESLDNNSSLNDSPAFHEKQGEVGEVNNFLVNLITSPLTSPCVHVDVNPISNTVVYVDKAAIFNDFVPQELGDCVVVPPVGELVNVDCGDVGNAMVTPMRFSASSSIGFDPAAINVVSPMGELDAATCNRDVEDSNGALHDRIVVEYAVIPLGNLALTSTFVDISISVVSNAELKAHLAWSDFQDMYSYMVGRIVDLADSSGVGNRHPRLLTWWLATSNGCSVLVSSVAVGFPLLTLSPDVVVPLNGNDVPNLVCLDGPNAMSDGALLSDLSPRGVSTPMVVECLKEEDIVACEPLVGSANIFNVLEDNLHDCVPSVCEANSPVGPVALSPAVVVPQNGNDVPNLVCLDGPNAVSDGALLSDLSPKGVSTYMVVECSKEEDIVPCEVNRVVEQELSSGSAYTISVLNSPILALTVAPVDQVPTPVLPSFQLSGQLVEVPVNLISLDALVSHVGISSGESVRMQIDWLECSSPSSSEANEVECLDQQDIMHEENVWVGKRRKRKSKK</sequence>
<organism evidence="1 2">
    <name type="scientific">Dendrobium chrysotoxum</name>
    <name type="common">Orchid</name>
    <dbReference type="NCBI Taxonomy" id="161865"/>
    <lineage>
        <taxon>Eukaryota</taxon>
        <taxon>Viridiplantae</taxon>
        <taxon>Streptophyta</taxon>
        <taxon>Embryophyta</taxon>
        <taxon>Tracheophyta</taxon>
        <taxon>Spermatophyta</taxon>
        <taxon>Magnoliopsida</taxon>
        <taxon>Liliopsida</taxon>
        <taxon>Asparagales</taxon>
        <taxon>Orchidaceae</taxon>
        <taxon>Epidendroideae</taxon>
        <taxon>Malaxideae</taxon>
        <taxon>Dendrobiinae</taxon>
        <taxon>Dendrobium</taxon>
    </lineage>
</organism>